<feature type="region of interest" description="Disordered" evidence="1">
    <location>
        <begin position="607"/>
        <end position="631"/>
    </location>
</feature>
<proteinExistence type="predicted"/>
<evidence type="ECO:0000313" key="4">
    <source>
        <dbReference type="EMBL" id="OBX34930.1"/>
    </source>
</evidence>
<protein>
    <recommendedName>
        <fullName evidence="3">TraG N-terminal Proteobacteria domain-containing protein</fullName>
    </recommendedName>
</protein>
<accession>A0A1B8NY57</accession>
<gene>
    <name evidence="4" type="ORF">A8U91_03993</name>
</gene>
<feature type="compositionally biased region" description="Low complexity" evidence="1">
    <location>
        <begin position="616"/>
        <end position="631"/>
    </location>
</feature>
<feature type="transmembrane region" description="Helical" evidence="2">
    <location>
        <begin position="12"/>
        <end position="37"/>
    </location>
</feature>
<evidence type="ECO:0000313" key="5">
    <source>
        <dbReference type="Proteomes" id="UP000092504"/>
    </source>
</evidence>
<dbReference type="InterPro" id="IPR012931">
    <property type="entry name" value="TraG_N_Proteobacteria"/>
</dbReference>
<dbReference type="EMBL" id="MAJD01000002">
    <property type="protein sequence ID" value="OBX34930.1"/>
    <property type="molecule type" value="Genomic_DNA"/>
</dbReference>
<keyword evidence="2" id="KW-0472">Membrane</keyword>
<evidence type="ECO:0000259" key="3">
    <source>
        <dbReference type="Pfam" id="PF07916"/>
    </source>
</evidence>
<feature type="domain" description="TraG N-terminal Proteobacteria" evidence="3">
    <location>
        <begin position="155"/>
        <end position="608"/>
    </location>
</feature>
<keyword evidence="2" id="KW-1133">Transmembrane helix</keyword>
<keyword evidence="2" id="KW-0812">Transmembrane</keyword>
<organism evidence="4 5">
    <name type="scientific">Halomonas elongata</name>
    <dbReference type="NCBI Taxonomy" id="2746"/>
    <lineage>
        <taxon>Bacteria</taxon>
        <taxon>Pseudomonadati</taxon>
        <taxon>Pseudomonadota</taxon>
        <taxon>Gammaproteobacteria</taxon>
        <taxon>Oceanospirillales</taxon>
        <taxon>Halomonadaceae</taxon>
        <taxon>Halomonas</taxon>
    </lineage>
</organism>
<feature type="region of interest" description="Disordered" evidence="1">
    <location>
        <begin position="360"/>
        <end position="379"/>
    </location>
</feature>
<feature type="transmembrane region" description="Helical" evidence="2">
    <location>
        <begin position="191"/>
        <end position="212"/>
    </location>
</feature>
<feature type="transmembrane region" description="Helical" evidence="2">
    <location>
        <begin position="49"/>
        <end position="70"/>
    </location>
</feature>
<feature type="transmembrane region" description="Helical" evidence="2">
    <location>
        <begin position="544"/>
        <end position="561"/>
    </location>
</feature>
<evidence type="ECO:0000256" key="2">
    <source>
        <dbReference type="SAM" id="Phobius"/>
    </source>
</evidence>
<dbReference type="Pfam" id="PF07916">
    <property type="entry name" value="TraG_N"/>
    <property type="match status" value="1"/>
</dbReference>
<feature type="transmembrane region" description="Helical" evidence="2">
    <location>
        <begin position="488"/>
        <end position="508"/>
    </location>
</feature>
<dbReference type="AlphaFoldDB" id="A0A1B8NY57"/>
<feature type="transmembrane region" description="Helical" evidence="2">
    <location>
        <begin position="153"/>
        <end position="171"/>
    </location>
</feature>
<reference evidence="4 5" key="1">
    <citation type="submission" date="2016-06" db="EMBL/GenBank/DDBJ databases">
        <title>Genome sequence of halotolerant plant growth promoting strain of Halomonas elongata HEK1 isolated from salterns of Rann of Kutch, Gujarat, India.</title>
        <authorList>
            <person name="Gaba S."/>
            <person name="Singh R.N."/>
            <person name="Abrol S."/>
            <person name="Kaushik R."/>
            <person name="Saxena A.K."/>
        </authorList>
    </citation>
    <scope>NUCLEOTIDE SEQUENCE [LARGE SCALE GENOMIC DNA]</scope>
    <source>
        <strain evidence="4 5">HEK1</strain>
    </source>
</reference>
<name>A0A1B8NY57_HALEL</name>
<feature type="transmembrane region" description="Helical" evidence="2">
    <location>
        <begin position="567"/>
        <end position="587"/>
    </location>
</feature>
<evidence type="ECO:0000256" key="1">
    <source>
        <dbReference type="SAM" id="MobiDB-lite"/>
    </source>
</evidence>
<dbReference type="PATRIC" id="fig|2746.7.peg.4108"/>
<comment type="caution">
    <text evidence="4">The sequence shown here is derived from an EMBL/GenBank/DDBJ whole genome shotgun (WGS) entry which is preliminary data.</text>
</comment>
<sequence>MGLHPRTWPPLLVAALTFLLVVLLSGMIASVAISLLGSLTAFQAAMHVAAPWLFLWRCALYALGFVLWRYRLRPRTVARLRHDQDGGQAAYAMLVRLERHVLVVLALIELYNLYNWLEAPDGRITQCQQLHGDRAVDARLGHQQRDLGRDARTGLAVIPIIALILSEWYQARREGDDEGNKGLLTINRIEARLYAMIIIVAFTCMPVLGLSFNPVATEEIERNGETCSTAVIGDGAYSEDTLNSLDGQNAKAPLWWAFVHAVSKGMTNVAISKIPCSPDIQAVATEIDMEEIEDPILKEDLADFSKTCFLDARDKYHKEHGEIDQDDAVDTDWFGSHEFLETPGYYDSLYAERPVKGFPFDPDRDMSRSNTGPGQPGYPTCKEWWQDSENGLYTRLQGEISGMDQLWQALTDGTTNKDVATEAMVRRMVSVHGDVGQGSSSGSVNGYGARGENSAADALSKIVGGAGGAMTAGVAKVGMDMVKQALPMIQNALVMAVVICLPFVMVVSGYSFKAAGMATFGLFAIFFLSFWWELARWMEYHLSVMLYGDGALLVQAVVGGVENMYDRIVLTFVEWSMYFILPSVWVATLGWSGMKVGDAIGNNIQDGSKGAKDAGESGAKQAAGKAKGAAK</sequence>
<dbReference type="Proteomes" id="UP000092504">
    <property type="component" value="Unassembled WGS sequence"/>
</dbReference>
<feature type="transmembrane region" description="Helical" evidence="2">
    <location>
        <begin position="514"/>
        <end position="532"/>
    </location>
</feature>